<dbReference type="AlphaFoldDB" id="A0A084VHW7"/>
<reference evidence="4" key="2">
    <citation type="submission" date="2020-05" db="UniProtKB">
        <authorList>
            <consortium name="EnsemblMetazoa"/>
        </authorList>
    </citation>
    <scope>IDENTIFICATION</scope>
</reference>
<evidence type="ECO:0000313" key="4">
    <source>
        <dbReference type="EnsemblMetazoa" id="ASIC004797-PA"/>
    </source>
</evidence>
<evidence type="ECO:0000259" key="2">
    <source>
        <dbReference type="PROSITE" id="PS51029"/>
    </source>
</evidence>
<dbReference type="PANTHER" id="PTHR21505">
    <property type="entry name" value="MADF DOMAIN-CONTAINING PROTEIN-RELATED"/>
    <property type="match status" value="1"/>
</dbReference>
<evidence type="ECO:0000256" key="1">
    <source>
        <dbReference type="SAM" id="MobiDB-lite"/>
    </source>
</evidence>
<keyword evidence="5" id="KW-1185">Reference proteome</keyword>
<dbReference type="PANTHER" id="PTHR21505:SF8">
    <property type="entry name" value="DPT-YFP REPRESSOR BY OVEREXPRESSION, ISOFORM D-RELATED"/>
    <property type="match status" value="1"/>
</dbReference>
<dbReference type="VEuPathDB" id="VectorBase:ASIC004797"/>
<dbReference type="EnsemblMetazoa" id="ASIC004797-RA">
    <property type="protein sequence ID" value="ASIC004797-PA"/>
    <property type="gene ID" value="ASIC004797"/>
</dbReference>
<reference evidence="3 5" key="1">
    <citation type="journal article" date="2014" name="BMC Genomics">
        <title>Genome sequence of Anopheles sinensis provides insight into genetics basis of mosquito competence for malaria parasites.</title>
        <authorList>
            <person name="Zhou D."/>
            <person name="Zhang D."/>
            <person name="Ding G."/>
            <person name="Shi L."/>
            <person name="Hou Q."/>
            <person name="Ye Y."/>
            <person name="Xu Y."/>
            <person name="Zhou H."/>
            <person name="Xiong C."/>
            <person name="Li S."/>
            <person name="Yu J."/>
            <person name="Hong S."/>
            <person name="Yu X."/>
            <person name="Zou P."/>
            <person name="Chen C."/>
            <person name="Chang X."/>
            <person name="Wang W."/>
            <person name="Lv Y."/>
            <person name="Sun Y."/>
            <person name="Ma L."/>
            <person name="Shen B."/>
            <person name="Zhu C."/>
        </authorList>
    </citation>
    <scope>NUCLEOTIDE SEQUENCE [LARGE SCALE GENOMIC DNA]</scope>
</reference>
<evidence type="ECO:0000313" key="5">
    <source>
        <dbReference type="Proteomes" id="UP000030765"/>
    </source>
</evidence>
<sequence>MSADKKDVLLRLIRTYRDNPVLWDKTAIDGNVNNTTSRRTKTEAWRKLASILKEIDPDADIQSAKYKIKSLRENMRRARNRVRLRNGVKRIPKLWYYYELEFILQHEDRGLAVNDEDTDMTSNEEDSDGTDSSKPEPVLKAPSDMPSIPPLTVTVPDHDYARKLAGDLGRLDGLQYLLAEKLISDVVFAAEMRHLSVKDVTRIRQILKKK</sequence>
<gene>
    <name evidence="3" type="ORF">ZHAS_00004797</name>
</gene>
<evidence type="ECO:0000313" key="3">
    <source>
        <dbReference type="EMBL" id="KFB37561.1"/>
    </source>
</evidence>
<dbReference type="EMBL" id="KE524847">
    <property type="protein sequence ID" value="KFB37561.1"/>
    <property type="molecule type" value="Genomic_DNA"/>
</dbReference>
<feature type="domain" description="MADF" evidence="2">
    <location>
        <begin position="11"/>
        <end position="108"/>
    </location>
</feature>
<protein>
    <submittedName>
        <fullName evidence="3">43 kDa receptor-associated protein of the synapse isoform X1</fullName>
    </submittedName>
    <submittedName>
        <fullName evidence="4">MADF domain-containing protein</fullName>
    </submittedName>
</protein>
<name>A0A084VHW7_ANOSI</name>
<dbReference type="STRING" id="74873.A0A084VHW7"/>
<keyword evidence="3" id="KW-0675">Receptor</keyword>
<dbReference type="Proteomes" id="UP000030765">
    <property type="component" value="Unassembled WGS sequence"/>
</dbReference>
<accession>A0A084VHW7</accession>
<dbReference type="EMBL" id="ATLV01013240">
    <property type="status" value="NOT_ANNOTATED_CDS"/>
    <property type="molecule type" value="Genomic_DNA"/>
</dbReference>
<dbReference type="Pfam" id="PF10545">
    <property type="entry name" value="MADF_DNA_bdg"/>
    <property type="match status" value="1"/>
</dbReference>
<feature type="compositionally biased region" description="Acidic residues" evidence="1">
    <location>
        <begin position="116"/>
        <end position="129"/>
    </location>
</feature>
<dbReference type="PROSITE" id="PS51029">
    <property type="entry name" value="MADF"/>
    <property type="match status" value="1"/>
</dbReference>
<organism evidence="3">
    <name type="scientific">Anopheles sinensis</name>
    <name type="common">Mosquito</name>
    <dbReference type="NCBI Taxonomy" id="74873"/>
    <lineage>
        <taxon>Eukaryota</taxon>
        <taxon>Metazoa</taxon>
        <taxon>Ecdysozoa</taxon>
        <taxon>Arthropoda</taxon>
        <taxon>Hexapoda</taxon>
        <taxon>Insecta</taxon>
        <taxon>Pterygota</taxon>
        <taxon>Neoptera</taxon>
        <taxon>Endopterygota</taxon>
        <taxon>Diptera</taxon>
        <taxon>Nematocera</taxon>
        <taxon>Culicoidea</taxon>
        <taxon>Culicidae</taxon>
        <taxon>Anophelinae</taxon>
        <taxon>Anopheles</taxon>
    </lineage>
</organism>
<proteinExistence type="predicted"/>
<dbReference type="InterPro" id="IPR006578">
    <property type="entry name" value="MADF-dom"/>
</dbReference>
<feature type="region of interest" description="Disordered" evidence="1">
    <location>
        <begin position="116"/>
        <end position="150"/>
    </location>
</feature>
<dbReference type="OrthoDB" id="7763734at2759"/>
<dbReference type="SMART" id="SM00595">
    <property type="entry name" value="MADF"/>
    <property type="match status" value="1"/>
</dbReference>